<evidence type="ECO:0000256" key="1">
    <source>
        <dbReference type="ARBA" id="ARBA00004370"/>
    </source>
</evidence>
<dbReference type="PRINTS" id="PR00313">
    <property type="entry name" value="CABNDNGRPT"/>
</dbReference>
<evidence type="ECO:0000256" key="2">
    <source>
        <dbReference type="ARBA" id="ARBA00004613"/>
    </source>
</evidence>
<dbReference type="Gene3D" id="2.60.120.380">
    <property type="match status" value="2"/>
</dbReference>
<organism evidence="8">
    <name type="scientific">Planktothricoides sp. SpSt-374</name>
    <dbReference type="NCBI Taxonomy" id="2282167"/>
    <lineage>
        <taxon>Bacteria</taxon>
        <taxon>Bacillati</taxon>
        <taxon>Cyanobacteriota</taxon>
        <taxon>Cyanophyceae</taxon>
        <taxon>Oscillatoriophycideae</taxon>
        <taxon>Oscillatoriales</taxon>
        <taxon>Oscillatoriaceae</taxon>
        <taxon>Planktothricoides</taxon>
    </lineage>
</organism>
<protein>
    <submittedName>
        <fullName evidence="8">Calcium-binding protein</fullName>
    </submittedName>
</protein>
<gene>
    <name evidence="8" type="ORF">ENR15_02660</name>
</gene>
<reference evidence="8" key="1">
    <citation type="journal article" date="2020" name="mSystems">
        <title>Genome- and Community-Level Interaction Insights into Carbon Utilization and Element Cycling Functions of Hydrothermarchaeota in Hydrothermal Sediment.</title>
        <authorList>
            <person name="Zhou Z."/>
            <person name="Liu Y."/>
            <person name="Xu W."/>
            <person name="Pan J."/>
            <person name="Luo Z.H."/>
            <person name="Li M."/>
        </authorList>
    </citation>
    <scope>NUCLEOTIDE SEQUENCE [LARGE SCALE GENOMIC DNA]</scope>
    <source>
        <strain evidence="8">SpSt-374</strain>
    </source>
</reference>
<keyword evidence="7" id="KW-0472">Membrane</keyword>
<keyword evidence="6" id="KW-0843">Virulence</keyword>
<dbReference type="GO" id="GO:0005576">
    <property type="term" value="C:extracellular region"/>
    <property type="evidence" value="ECO:0007669"/>
    <property type="project" value="UniProtKB-SubCell"/>
</dbReference>
<evidence type="ECO:0000256" key="6">
    <source>
        <dbReference type="ARBA" id="ARBA00023026"/>
    </source>
</evidence>
<dbReference type="InterPro" id="IPR001343">
    <property type="entry name" value="Hemolysn_Ca-bd"/>
</dbReference>
<dbReference type="InterPro" id="IPR011049">
    <property type="entry name" value="Serralysin-like_metalloprot_C"/>
</dbReference>
<dbReference type="InterPro" id="IPR003995">
    <property type="entry name" value="RTX_toxin_determinant-A"/>
</dbReference>
<dbReference type="GO" id="GO:0090729">
    <property type="term" value="F:toxin activity"/>
    <property type="evidence" value="ECO:0007669"/>
    <property type="project" value="UniProtKB-KW"/>
</dbReference>
<evidence type="ECO:0000256" key="7">
    <source>
        <dbReference type="ARBA" id="ARBA00023136"/>
    </source>
</evidence>
<keyword evidence="5" id="KW-0677">Repeat</keyword>
<dbReference type="Pfam" id="PF00353">
    <property type="entry name" value="HemolysinCabind"/>
    <property type="match status" value="3"/>
</dbReference>
<dbReference type="AlphaFoldDB" id="A0A7C3ZJX8"/>
<dbReference type="InterPro" id="IPR018511">
    <property type="entry name" value="Hemolysin-typ_Ca-bd_CS"/>
</dbReference>
<dbReference type="EMBL" id="DSPX01000022">
    <property type="protein sequence ID" value="HGF99583.1"/>
    <property type="molecule type" value="Genomic_DNA"/>
</dbReference>
<name>A0A7C3ZJX8_9CYAN</name>
<comment type="subcellular location">
    <subcellularLocation>
        <location evidence="1">Membrane</location>
    </subcellularLocation>
    <subcellularLocation>
        <location evidence="2">Secreted</location>
    </subcellularLocation>
</comment>
<dbReference type="PANTHER" id="PTHR38340:SF1">
    <property type="entry name" value="S-LAYER PROTEIN"/>
    <property type="match status" value="1"/>
</dbReference>
<accession>A0A7C3ZJX8</accession>
<dbReference type="GO" id="GO:0016020">
    <property type="term" value="C:membrane"/>
    <property type="evidence" value="ECO:0007669"/>
    <property type="project" value="UniProtKB-SubCell"/>
</dbReference>
<dbReference type="GO" id="GO:0005509">
    <property type="term" value="F:calcium ion binding"/>
    <property type="evidence" value="ECO:0007669"/>
    <property type="project" value="InterPro"/>
</dbReference>
<keyword evidence="4" id="KW-0800">Toxin</keyword>
<dbReference type="PANTHER" id="PTHR38340">
    <property type="entry name" value="S-LAYER PROTEIN"/>
    <property type="match status" value="1"/>
</dbReference>
<evidence type="ECO:0000256" key="5">
    <source>
        <dbReference type="ARBA" id="ARBA00022737"/>
    </source>
</evidence>
<evidence type="ECO:0000313" key="8">
    <source>
        <dbReference type="EMBL" id="HGF99583.1"/>
    </source>
</evidence>
<sequence>MANIIFGELSENDSFDFDQESYYDDYALTTPTSGERITINLTSNIIDPFLRVYDFNSGTLLYEDDDGGNSINSQIQFFSEPNTTYVVRATSVSDQVGVYNLDVNGSAQLQSLQTFDPNGIAGQLPPQSSIPGRLSSGDPRAIDRDTFYDDYLLNLSAGSSVTVKLTSNDIDAYLEVYRQDTGELLDVNDDRGDGSFNSELTINTIPGVSNYIVRASSFSREEGNYNLEARGFGSVALQPFGSGAAVLTTAPAKASLPGTLNNGDPQVEGNFYDDYYLTPGSTAPITIEVNGDFDTYIYVYDKKGRAVAFDDDGGLGLNSLVEFTPDARETYTVRVTSYSPAQGNYTLTANSFANVALTPATTDVASNSALLTSLLNELFSQTYLGSNFSFLNDPLLLKVFQGLIAANSSLDFKDYSSGSDNIQLAGGIGSGFAGGVRAFDGNDFILGSAVDDVVNGNQGNDTIDGSEGNDYLRGGQNDDMLIGDTGNDLLNGNKGNDILEGGEGDDYLRGGAGDDLLVGGEGNDILIGDKGFDILRGESGADTFLLRGDLPSMSLFLADRIEDFQAGIDKIGITEGLSLSQVGLQSFSDGTAITIAATGEYLGFVVGSNALAVQNALSTVQPGDPILDRVG</sequence>
<dbReference type="PRINTS" id="PR01488">
    <property type="entry name" value="RTXTOXINA"/>
</dbReference>
<evidence type="ECO:0000256" key="3">
    <source>
        <dbReference type="ARBA" id="ARBA00022525"/>
    </source>
</evidence>
<dbReference type="PROSITE" id="PS00330">
    <property type="entry name" value="HEMOLYSIN_CALCIUM"/>
    <property type="match status" value="3"/>
</dbReference>
<dbReference type="SUPFAM" id="SSF51120">
    <property type="entry name" value="beta-Roll"/>
    <property type="match status" value="2"/>
</dbReference>
<dbReference type="InterPro" id="IPR050557">
    <property type="entry name" value="RTX_toxin/Mannuronan_C5-epim"/>
</dbReference>
<proteinExistence type="predicted"/>
<dbReference type="Gene3D" id="2.150.10.10">
    <property type="entry name" value="Serralysin-like metalloprotease, C-terminal"/>
    <property type="match status" value="2"/>
</dbReference>
<evidence type="ECO:0000256" key="4">
    <source>
        <dbReference type="ARBA" id="ARBA00022656"/>
    </source>
</evidence>
<comment type="caution">
    <text evidence="8">The sequence shown here is derived from an EMBL/GenBank/DDBJ whole genome shotgun (WGS) entry which is preliminary data.</text>
</comment>
<keyword evidence="3" id="KW-0964">Secreted</keyword>